<comment type="caution">
    <text evidence="2">The sequence shown here is derived from an EMBL/GenBank/DDBJ whole genome shotgun (WGS) entry which is preliminary data.</text>
</comment>
<dbReference type="Proteomes" id="UP001595462">
    <property type="component" value="Unassembled WGS sequence"/>
</dbReference>
<feature type="region of interest" description="Disordered" evidence="1">
    <location>
        <begin position="18"/>
        <end position="39"/>
    </location>
</feature>
<feature type="region of interest" description="Disordered" evidence="1">
    <location>
        <begin position="55"/>
        <end position="97"/>
    </location>
</feature>
<reference evidence="3" key="1">
    <citation type="journal article" date="2019" name="Int. J. Syst. Evol. Microbiol.">
        <title>The Global Catalogue of Microorganisms (GCM) 10K type strain sequencing project: providing services to taxonomists for standard genome sequencing and annotation.</title>
        <authorList>
            <consortium name="The Broad Institute Genomics Platform"/>
            <consortium name="The Broad Institute Genome Sequencing Center for Infectious Disease"/>
            <person name="Wu L."/>
            <person name="Ma J."/>
        </authorList>
    </citation>
    <scope>NUCLEOTIDE SEQUENCE [LARGE SCALE GENOMIC DNA]</scope>
    <source>
        <strain evidence="3">KCTC 52640</strain>
    </source>
</reference>
<evidence type="ECO:0000313" key="3">
    <source>
        <dbReference type="Proteomes" id="UP001595462"/>
    </source>
</evidence>
<organism evidence="2 3">
    <name type="scientific">Salinisphaera aquimarina</name>
    <dbReference type="NCBI Taxonomy" id="2094031"/>
    <lineage>
        <taxon>Bacteria</taxon>
        <taxon>Pseudomonadati</taxon>
        <taxon>Pseudomonadota</taxon>
        <taxon>Gammaproteobacteria</taxon>
        <taxon>Salinisphaerales</taxon>
        <taxon>Salinisphaeraceae</taxon>
        <taxon>Salinisphaera</taxon>
    </lineage>
</organism>
<evidence type="ECO:0000256" key="1">
    <source>
        <dbReference type="SAM" id="MobiDB-lite"/>
    </source>
</evidence>
<dbReference type="EMBL" id="JBHRSS010000004">
    <property type="protein sequence ID" value="MFC3104595.1"/>
    <property type="molecule type" value="Genomic_DNA"/>
</dbReference>
<proteinExistence type="predicted"/>
<gene>
    <name evidence="2" type="ORF">ACFOSU_11935</name>
</gene>
<sequence length="327" mass="33815">MFGALLAVAAVFTGCATNGGADEPRPLADSPAALGTPETDWNRSVLDRLIREVKGDKPQAEADSQPAAVARSGATGVGANASTTPGPMPIAPTSEGGSLRPKVGVYIDDGGQNSLTAYQFVNALEHKAAANGVSIVKPDSLAEAINVPGVCSSSSPAECTQSLAIYPGIRSLLIVTPESTGRGQMTVSTRMVDTDFGIDYDAIETTLDLDSAGSVQDTALDVWSDRVLGLVQDRISIAPWFTHTFALDGDDMYVSAGRDSGLVTGMVLSVRDAGSVVRAPGGRAVAWRPGVAVGEVRIKQLVGSHLALAEQVSGKMPVPRDKLTVSQ</sequence>
<accession>A0ABV7ET81</accession>
<evidence type="ECO:0008006" key="4">
    <source>
        <dbReference type="Google" id="ProtNLM"/>
    </source>
</evidence>
<evidence type="ECO:0000313" key="2">
    <source>
        <dbReference type="EMBL" id="MFC3104595.1"/>
    </source>
</evidence>
<dbReference type="RefSeq" id="WP_380689877.1">
    <property type="nucleotide sequence ID" value="NZ_JBHRSS010000004.1"/>
</dbReference>
<protein>
    <recommendedName>
        <fullName evidence="4">Lipoprotein</fullName>
    </recommendedName>
</protein>
<name>A0ABV7ET81_9GAMM</name>
<keyword evidence="3" id="KW-1185">Reference proteome</keyword>